<evidence type="ECO:0000256" key="1">
    <source>
        <dbReference type="SAM" id="MobiDB-lite"/>
    </source>
</evidence>
<dbReference type="Proteomes" id="UP000050794">
    <property type="component" value="Unassembled WGS sequence"/>
</dbReference>
<evidence type="ECO:0000313" key="4">
    <source>
        <dbReference type="WBParaSite" id="TCNE_0001564401-mRNA-1"/>
    </source>
</evidence>
<dbReference type="AlphaFoldDB" id="A0A183V4H3"/>
<name>A0A183V4H3_TOXCA</name>
<evidence type="ECO:0000313" key="2">
    <source>
        <dbReference type="EMBL" id="VDM46964.1"/>
    </source>
</evidence>
<proteinExistence type="predicted"/>
<feature type="compositionally biased region" description="Gly residues" evidence="1">
    <location>
        <begin position="28"/>
        <end position="50"/>
    </location>
</feature>
<feature type="compositionally biased region" description="Basic and acidic residues" evidence="1">
    <location>
        <begin position="51"/>
        <end position="62"/>
    </location>
</feature>
<dbReference type="WBParaSite" id="TCNE_0001564401-mRNA-1">
    <property type="protein sequence ID" value="TCNE_0001564401-mRNA-1"/>
    <property type="gene ID" value="TCNE_0001564401"/>
</dbReference>
<accession>A0A183V4H3</accession>
<evidence type="ECO:0000313" key="3">
    <source>
        <dbReference type="Proteomes" id="UP000050794"/>
    </source>
</evidence>
<protein>
    <submittedName>
        <fullName evidence="2 4">Uncharacterized protein</fullName>
    </submittedName>
</protein>
<reference evidence="2 3" key="2">
    <citation type="submission" date="2018-11" db="EMBL/GenBank/DDBJ databases">
        <authorList>
            <consortium name="Pathogen Informatics"/>
        </authorList>
    </citation>
    <scope>NUCLEOTIDE SEQUENCE [LARGE SCALE GENOMIC DNA]</scope>
</reference>
<organism evidence="3 4">
    <name type="scientific">Toxocara canis</name>
    <name type="common">Canine roundworm</name>
    <dbReference type="NCBI Taxonomy" id="6265"/>
    <lineage>
        <taxon>Eukaryota</taxon>
        <taxon>Metazoa</taxon>
        <taxon>Ecdysozoa</taxon>
        <taxon>Nematoda</taxon>
        <taxon>Chromadorea</taxon>
        <taxon>Rhabditida</taxon>
        <taxon>Spirurina</taxon>
        <taxon>Ascaridomorpha</taxon>
        <taxon>Ascaridoidea</taxon>
        <taxon>Toxocaridae</taxon>
        <taxon>Toxocara</taxon>
    </lineage>
</organism>
<reference evidence="4" key="1">
    <citation type="submission" date="2016-06" db="UniProtKB">
        <authorList>
            <consortium name="WormBaseParasite"/>
        </authorList>
    </citation>
    <scope>IDENTIFICATION</scope>
</reference>
<keyword evidence="3" id="KW-1185">Reference proteome</keyword>
<dbReference type="EMBL" id="UYWY01023000">
    <property type="protein sequence ID" value="VDM46964.1"/>
    <property type="molecule type" value="Genomic_DNA"/>
</dbReference>
<sequence length="80" mass="8005">MWLGKQPIGCPEQRVVCRVLRGRRRCCDGGGGGVRGGGGGDSGGGGGGRDGGGRDGGGDDVHGCNVLRPNHKIDSVCRSS</sequence>
<gene>
    <name evidence="2" type="ORF">TCNE_LOCUS15643</name>
</gene>
<feature type="region of interest" description="Disordered" evidence="1">
    <location>
        <begin position="27"/>
        <end position="66"/>
    </location>
</feature>